<evidence type="ECO:0000256" key="4">
    <source>
        <dbReference type="ARBA" id="ARBA00022475"/>
    </source>
</evidence>
<evidence type="ECO:0000256" key="3">
    <source>
        <dbReference type="ARBA" id="ARBA00022448"/>
    </source>
</evidence>
<feature type="transmembrane region" description="Helical" evidence="14">
    <location>
        <begin position="1131"/>
        <end position="1152"/>
    </location>
</feature>
<evidence type="ECO:0000256" key="12">
    <source>
        <dbReference type="ARBA" id="ARBA00023157"/>
    </source>
</evidence>
<feature type="transmembrane region" description="Helical" evidence="14">
    <location>
        <begin position="885"/>
        <end position="908"/>
    </location>
</feature>
<sequence>MNLSLADKRIEHIIHLTNSIFPLIILPLATIGNILCFLVFCRPKFQKRLTRTSSIFLRLLCINDSILLYLFIIDVLLRIYMKPSMRIYTSPTTCRLYKFIRYSFLDMSAYIQLGLTTDRFICCVHHRYYSHWRKKYYIYYLLILAFLSVILKNSSFLSSLYGYSVISKNRTVTKCSVQIRAKHFTLYMAYGQSLIDVVFITCIPFFLIVYFNSKILREVLHIRTRCWSTITRFICLTPVQNKESNRTATGILTFTGAKRRRLHLTFALGCISFVFVLSTAPYKIFKVIERHDKVMRDRHKYGSTKLVNLQLAEVIIDCLEYLSCSTPFFVCLTTSIELYAQCIINSLDVTMTFTCPNGLLMEDLNVYDLDDAYLETIEKVQVIGIGGRGPLTSIPINICRFKQLKHLDLSNNHINDVSFHFFFRCLSQLETLDLHNNFIDEIPISWISEMIILKSINLSQNKISSIPNSMFYNISNIEIFDVSSNNLATFELWLIQIKDLVDYSNNRITHFTNEKNVDLSNYQSEITTKIFFNNTGTKIDFDDGIFEMYNRCGEINSTYTQYLMKTIQRIHEMNPNLLNWNCSCKYYHLQKYMISIGSNKNLSLWNCPFEHVIDYDKKCHCQSSFNSEHVKLCQIKDWELDTDFPLNCSTLESISSIMYKELISMNLTNKTMIVKFVDRIDRFDKKLYELNISQLITPLIRTDLQNITTIIENLLESIKIPIEITNNSIAILSLPKNSSIYSYSQTKLINSSFTYLKNQTVENVTTSITIDQNSIENLSEIDIYIIYYLPSSLFSYAQNDQHKIIVSPIVGIHLPKPFPYSITMTFTHVKDLYGRYSCEFWQTDHWNNTGCSYSKGVKPNHHTCVCNHTTSFALIFIPDWPIYEAYIPSIIIASLSIVCFCISIILSIHRQVTSFRILSIVNIFSLINSMILFILLTVILIRGYQLSDRTLQSNDKCSKSQENLSMTMYFFLILTFASKTLLGLCYFITIFFHFIFIQYTSISNKLIYTSFILIILIALIPTIIIVNQSSNLFLQYDGICWFDSKVIFPYISIPFLIFIGLNFLIIIAITVRLFQFICGPKTAQTNEKRMIISVMIWLSLCISLGIAWIVGPFLNIIITENNRSSTIVLQWIFAFFIGLEGVWVLIINAIFYSNQKMNRKNHQTIFNKINKSDS</sequence>
<dbReference type="PROSITE" id="PS50262">
    <property type="entry name" value="G_PROTEIN_RECEP_F1_2"/>
    <property type="match status" value="1"/>
</dbReference>
<feature type="transmembrane region" description="Helical" evidence="14">
    <location>
        <begin position="55"/>
        <end position="77"/>
    </location>
</feature>
<dbReference type="InterPro" id="IPR003591">
    <property type="entry name" value="Leu-rich_rpt_typical-subtyp"/>
</dbReference>
<dbReference type="EMBL" id="CAJOAY010002134">
    <property type="protein sequence ID" value="CAF3924282.1"/>
    <property type="molecule type" value="Genomic_DNA"/>
</dbReference>
<evidence type="ECO:0000313" key="18">
    <source>
        <dbReference type="EMBL" id="CAF3924282.1"/>
    </source>
</evidence>
<keyword evidence="10" id="KW-0406">Ion transport</keyword>
<dbReference type="GO" id="GO:0004930">
    <property type="term" value="F:G protein-coupled receptor activity"/>
    <property type="evidence" value="ECO:0007669"/>
    <property type="project" value="InterPro"/>
</dbReference>
<dbReference type="InterPro" id="IPR000276">
    <property type="entry name" value="GPCR_Rhodpsn"/>
</dbReference>
<comment type="caution">
    <text evidence="17">The sequence shown here is derived from an EMBL/GenBank/DDBJ whole genome shotgun (WGS) entry which is preliminary data.</text>
</comment>
<reference evidence="17" key="1">
    <citation type="submission" date="2021-02" db="EMBL/GenBank/DDBJ databases">
        <authorList>
            <person name="Nowell W R."/>
        </authorList>
    </citation>
    <scope>NUCLEOTIDE SEQUENCE</scope>
</reference>
<dbReference type="GO" id="GO:0005886">
    <property type="term" value="C:plasma membrane"/>
    <property type="evidence" value="ECO:0007669"/>
    <property type="project" value="UniProtKB-SubCell"/>
</dbReference>
<evidence type="ECO:0000256" key="6">
    <source>
        <dbReference type="ARBA" id="ARBA00022692"/>
    </source>
</evidence>
<keyword evidence="8" id="KW-0677">Repeat</keyword>
<keyword evidence="5" id="KW-0433">Leucine-rich repeat</keyword>
<keyword evidence="4" id="KW-1003">Cell membrane</keyword>
<keyword evidence="12" id="KW-1015">Disulfide bond</keyword>
<dbReference type="Proteomes" id="UP000663891">
    <property type="component" value="Unassembled WGS sequence"/>
</dbReference>
<feature type="transmembrane region" description="Helical" evidence="14">
    <location>
        <begin position="920"/>
        <end position="941"/>
    </location>
</feature>
<feature type="transmembrane region" description="Helical" evidence="14">
    <location>
        <begin position="1046"/>
        <end position="1069"/>
    </location>
</feature>
<gene>
    <name evidence="18" type="ORF">OKA104_LOCUS25450</name>
    <name evidence="17" type="ORF">VCS650_LOCUS11204</name>
</gene>
<evidence type="ECO:0000313" key="19">
    <source>
        <dbReference type="Proteomes" id="UP000663891"/>
    </source>
</evidence>
<dbReference type="SUPFAM" id="SSF52075">
    <property type="entry name" value="Outer arm dynein light chain 1"/>
    <property type="match status" value="1"/>
</dbReference>
<dbReference type="PROSITE" id="PS50261">
    <property type="entry name" value="G_PROTEIN_RECEP_F2_4"/>
    <property type="match status" value="1"/>
</dbReference>
<proteinExistence type="predicted"/>
<dbReference type="InterPro" id="IPR000203">
    <property type="entry name" value="GPS"/>
</dbReference>
<evidence type="ECO:0000256" key="11">
    <source>
        <dbReference type="ARBA" id="ARBA00023136"/>
    </source>
</evidence>
<comment type="subcellular location">
    <subcellularLocation>
        <location evidence="2">Cell membrane</location>
        <topology evidence="2">Single-pass membrane protein</topology>
    </subcellularLocation>
    <subcellularLocation>
        <location evidence="1">Membrane</location>
        <topology evidence="1">Multi-pass membrane protein</topology>
    </subcellularLocation>
</comment>
<evidence type="ECO:0000256" key="10">
    <source>
        <dbReference type="ARBA" id="ARBA00023065"/>
    </source>
</evidence>
<organism evidence="17 19">
    <name type="scientific">Adineta steineri</name>
    <dbReference type="NCBI Taxonomy" id="433720"/>
    <lineage>
        <taxon>Eukaryota</taxon>
        <taxon>Metazoa</taxon>
        <taxon>Spiralia</taxon>
        <taxon>Gnathifera</taxon>
        <taxon>Rotifera</taxon>
        <taxon>Eurotatoria</taxon>
        <taxon>Bdelloidea</taxon>
        <taxon>Adinetida</taxon>
        <taxon>Adinetidae</taxon>
        <taxon>Adineta</taxon>
    </lineage>
</organism>
<evidence type="ECO:0000256" key="8">
    <source>
        <dbReference type="ARBA" id="ARBA00022737"/>
    </source>
</evidence>
<keyword evidence="13" id="KW-0407">Ion channel</keyword>
<keyword evidence="3" id="KW-0813">Transport</keyword>
<feature type="transmembrane region" description="Helical" evidence="14">
    <location>
        <begin position="184"/>
        <end position="211"/>
    </location>
</feature>
<feature type="domain" description="G-protein coupled receptors family 1 profile" evidence="16">
    <location>
        <begin position="32"/>
        <end position="331"/>
    </location>
</feature>
<dbReference type="PANTHER" id="PTHR46473">
    <property type="entry name" value="GH08155P"/>
    <property type="match status" value="1"/>
</dbReference>
<dbReference type="GO" id="GO:0034220">
    <property type="term" value="P:monoatomic ion transmembrane transport"/>
    <property type="evidence" value="ECO:0007669"/>
    <property type="project" value="UniProtKB-KW"/>
</dbReference>
<dbReference type="SUPFAM" id="SSF81321">
    <property type="entry name" value="Family A G protein-coupled receptor-like"/>
    <property type="match status" value="1"/>
</dbReference>
<feature type="transmembrane region" description="Helical" evidence="14">
    <location>
        <begin position="968"/>
        <end position="994"/>
    </location>
</feature>
<dbReference type="InterPro" id="IPR051432">
    <property type="entry name" value="KCNMA1_auxiliary"/>
</dbReference>
<dbReference type="InterPro" id="IPR001611">
    <property type="entry name" value="Leu-rich_rpt"/>
</dbReference>
<evidence type="ECO:0000256" key="1">
    <source>
        <dbReference type="ARBA" id="ARBA00004141"/>
    </source>
</evidence>
<dbReference type="Pfam" id="PF01825">
    <property type="entry name" value="GPS"/>
    <property type="match status" value="1"/>
</dbReference>
<dbReference type="Gene3D" id="1.20.1070.10">
    <property type="entry name" value="Rhodopsin 7-helix transmembrane proteins"/>
    <property type="match status" value="2"/>
</dbReference>
<dbReference type="Proteomes" id="UP000663881">
    <property type="component" value="Unassembled WGS sequence"/>
</dbReference>
<dbReference type="PANTHER" id="PTHR46473:SF23">
    <property type="entry name" value="GH08155P"/>
    <property type="match status" value="1"/>
</dbReference>
<evidence type="ECO:0000256" key="2">
    <source>
        <dbReference type="ARBA" id="ARBA00004162"/>
    </source>
</evidence>
<keyword evidence="7" id="KW-0732">Signal</keyword>
<dbReference type="InterPro" id="IPR017981">
    <property type="entry name" value="GPCR_2-like_7TM"/>
</dbReference>
<dbReference type="InterPro" id="IPR046338">
    <property type="entry name" value="GAIN_dom_sf"/>
</dbReference>
<feature type="transmembrane region" description="Helical" evidence="14">
    <location>
        <begin position="1090"/>
        <end position="1111"/>
    </location>
</feature>
<dbReference type="SMART" id="SM00369">
    <property type="entry name" value="LRR_TYP"/>
    <property type="match status" value="3"/>
</dbReference>
<feature type="transmembrane region" description="Helical" evidence="14">
    <location>
        <begin position="137"/>
        <end position="164"/>
    </location>
</feature>
<dbReference type="Pfam" id="PF00560">
    <property type="entry name" value="LRR_1"/>
    <property type="match status" value="1"/>
</dbReference>
<evidence type="ECO:0000256" key="14">
    <source>
        <dbReference type="SAM" id="Phobius"/>
    </source>
</evidence>
<feature type="transmembrane region" description="Helical" evidence="14">
    <location>
        <begin position="1006"/>
        <end position="1026"/>
    </location>
</feature>
<keyword evidence="11 14" id="KW-0472">Membrane</keyword>
<accession>A0A814C2F5</accession>
<feature type="transmembrane region" description="Helical" evidence="14">
    <location>
        <begin position="20"/>
        <end position="40"/>
    </location>
</feature>
<evidence type="ECO:0000256" key="13">
    <source>
        <dbReference type="ARBA" id="ARBA00023303"/>
    </source>
</evidence>
<dbReference type="Gene3D" id="3.80.10.10">
    <property type="entry name" value="Ribonuclease Inhibitor"/>
    <property type="match status" value="1"/>
</dbReference>
<dbReference type="AlphaFoldDB" id="A0A814C2F5"/>
<feature type="domain" description="G-protein coupled receptors family 2 profile 2" evidence="15">
    <location>
        <begin position="885"/>
        <end position="1152"/>
    </location>
</feature>
<keyword evidence="9 14" id="KW-1133">Transmembrane helix</keyword>
<name>A0A814C2F5_9BILA</name>
<dbReference type="EMBL" id="CAJNON010000083">
    <property type="protein sequence ID" value="CAF0935903.1"/>
    <property type="molecule type" value="Genomic_DNA"/>
</dbReference>
<dbReference type="InterPro" id="IPR017452">
    <property type="entry name" value="GPCR_Rhodpsn_7TM"/>
</dbReference>
<dbReference type="Pfam" id="PF13855">
    <property type="entry name" value="LRR_8"/>
    <property type="match status" value="1"/>
</dbReference>
<evidence type="ECO:0000259" key="16">
    <source>
        <dbReference type="PROSITE" id="PS50262"/>
    </source>
</evidence>
<evidence type="ECO:0000259" key="15">
    <source>
        <dbReference type="PROSITE" id="PS50261"/>
    </source>
</evidence>
<evidence type="ECO:0000256" key="5">
    <source>
        <dbReference type="ARBA" id="ARBA00022614"/>
    </source>
</evidence>
<keyword evidence="6 14" id="KW-0812">Transmembrane</keyword>
<dbReference type="OrthoDB" id="2013775at2759"/>
<protein>
    <submittedName>
        <fullName evidence="17">Uncharacterized protein</fullName>
    </submittedName>
</protein>
<dbReference type="PROSITE" id="PS51450">
    <property type="entry name" value="LRR"/>
    <property type="match status" value="3"/>
</dbReference>
<dbReference type="Gene3D" id="2.60.220.50">
    <property type="match status" value="1"/>
</dbReference>
<feature type="transmembrane region" description="Helical" evidence="14">
    <location>
        <begin position="262"/>
        <end position="282"/>
    </location>
</feature>
<evidence type="ECO:0000256" key="7">
    <source>
        <dbReference type="ARBA" id="ARBA00022729"/>
    </source>
</evidence>
<dbReference type="GO" id="GO:0007166">
    <property type="term" value="P:cell surface receptor signaling pathway"/>
    <property type="evidence" value="ECO:0007669"/>
    <property type="project" value="InterPro"/>
</dbReference>
<dbReference type="Pfam" id="PF00001">
    <property type="entry name" value="7tm_1"/>
    <property type="match status" value="1"/>
</dbReference>
<dbReference type="InterPro" id="IPR032675">
    <property type="entry name" value="LRR_dom_sf"/>
</dbReference>
<evidence type="ECO:0000313" key="17">
    <source>
        <dbReference type="EMBL" id="CAF0935903.1"/>
    </source>
</evidence>
<evidence type="ECO:0000256" key="9">
    <source>
        <dbReference type="ARBA" id="ARBA00022989"/>
    </source>
</evidence>